<dbReference type="EMBL" id="QWET01000012">
    <property type="protein sequence ID" value="RIH64296.1"/>
    <property type="molecule type" value="Genomic_DNA"/>
</dbReference>
<proteinExistence type="predicted"/>
<gene>
    <name evidence="2" type="ORF">D1164_02930</name>
    <name evidence="1" type="ORF">D1164_15885</name>
</gene>
<reference evidence="2" key="2">
    <citation type="submission" date="2018-08" db="EMBL/GenBank/DDBJ databases">
        <authorList>
            <person name="Ferrada E.E."/>
            <person name="Latorre B.A."/>
        </authorList>
    </citation>
    <scope>NUCLEOTIDE SEQUENCE</scope>
    <source>
        <strain evidence="2">SY21</strain>
    </source>
</reference>
<protein>
    <submittedName>
        <fullName evidence="2">Uncharacterized protein</fullName>
    </submittedName>
</protein>
<evidence type="ECO:0000313" key="2">
    <source>
        <dbReference type="EMBL" id="RIH66575.1"/>
    </source>
</evidence>
<organism evidence="2 3">
    <name type="scientific">Mariniphaga sediminis</name>
    <dbReference type="NCBI Taxonomy" id="1628158"/>
    <lineage>
        <taxon>Bacteria</taxon>
        <taxon>Pseudomonadati</taxon>
        <taxon>Bacteroidota</taxon>
        <taxon>Bacteroidia</taxon>
        <taxon>Marinilabiliales</taxon>
        <taxon>Prolixibacteraceae</taxon>
        <taxon>Mariniphaga</taxon>
    </lineage>
</organism>
<evidence type="ECO:0000313" key="3">
    <source>
        <dbReference type="Proteomes" id="UP000266441"/>
    </source>
</evidence>
<dbReference type="EMBL" id="QWET01000002">
    <property type="protein sequence ID" value="RIH66575.1"/>
    <property type="molecule type" value="Genomic_DNA"/>
</dbReference>
<sequence>MSFFYLKKTSRKFPGGIPGLTNPALRRTAFCNRFDKLYAQRKKQDYIKCDFFKKNIQKDQIYLKSSFFCPYNRRF</sequence>
<keyword evidence="3" id="KW-1185">Reference proteome</keyword>
<comment type="caution">
    <text evidence="2">The sequence shown here is derived from an EMBL/GenBank/DDBJ whole genome shotgun (WGS) entry which is preliminary data.</text>
</comment>
<reference evidence="2 3" key="1">
    <citation type="journal article" date="2015" name="Int. J. Syst. Evol. Microbiol.">
        <title>Mariniphaga sediminis sp. nov., isolated from coastal sediment.</title>
        <authorList>
            <person name="Wang F.Q."/>
            <person name="Shen Q.Y."/>
            <person name="Chen G.J."/>
            <person name="Du Z.J."/>
        </authorList>
    </citation>
    <scope>NUCLEOTIDE SEQUENCE [LARGE SCALE GENOMIC DNA]</scope>
    <source>
        <strain evidence="2 3">SY21</strain>
    </source>
</reference>
<accession>A0A399D3R3</accession>
<dbReference type="AlphaFoldDB" id="A0A399D3R3"/>
<name>A0A399D3R3_9BACT</name>
<dbReference type="Proteomes" id="UP000266441">
    <property type="component" value="Unassembled WGS sequence"/>
</dbReference>
<evidence type="ECO:0000313" key="1">
    <source>
        <dbReference type="EMBL" id="RIH64296.1"/>
    </source>
</evidence>